<accession>A0ACC0DT68</accession>
<evidence type="ECO:0000313" key="1">
    <source>
        <dbReference type="EMBL" id="KAI7938605.1"/>
    </source>
</evidence>
<organism evidence="1 2">
    <name type="scientific">Puccinia striiformis f. sp. tritici</name>
    <dbReference type="NCBI Taxonomy" id="168172"/>
    <lineage>
        <taxon>Eukaryota</taxon>
        <taxon>Fungi</taxon>
        <taxon>Dikarya</taxon>
        <taxon>Basidiomycota</taxon>
        <taxon>Pucciniomycotina</taxon>
        <taxon>Pucciniomycetes</taxon>
        <taxon>Pucciniales</taxon>
        <taxon>Pucciniaceae</taxon>
        <taxon>Puccinia</taxon>
    </lineage>
</organism>
<reference evidence="2" key="1">
    <citation type="journal article" date="2018" name="BMC Genomics">
        <title>Genomic insights into host adaptation between the wheat stripe rust pathogen (Puccinia striiformis f. sp. tritici) and the barley stripe rust pathogen (Puccinia striiformis f. sp. hordei).</title>
        <authorList>
            <person name="Xia C."/>
            <person name="Wang M."/>
            <person name="Yin C."/>
            <person name="Cornejo O.E."/>
            <person name="Hulbert S.H."/>
            <person name="Chen X."/>
        </authorList>
    </citation>
    <scope>NUCLEOTIDE SEQUENCE [LARGE SCALE GENOMIC DNA]</scope>
    <source>
        <strain evidence="2">93-210</strain>
    </source>
</reference>
<gene>
    <name evidence="1" type="ORF">MJO28_014184</name>
</gene>
<keyword evidence="2" id="KW-1185">Reference proteome</keyword>
<dbReference type="Proteomes" id="UP001060170">
    <property type="component" value="Chromosome 15"/>
</dbReference>
<protein>
    <submittedName>
        <fullName evidence="1">Uncharacterized protein</fullName>
    </submittedName>
</protein>
<comment type="caution">
    <text evidence="1">The sequence shown here is derived from an EMBL/GenBank/DDBJ whole genome shotgun (WGS) entry which is preliminary data.</text>
</comment>
<reference evidence="2" key="2">
    <citation type="journal article" date="2018" name="Mol. Plant Microbe Interact.">
        <title>Genome sequence resources for the wheat stripe rust pathogen (Puccinia striiformis f. sp. tritici) and the barley stripe rust pathogen (Puccinia striiformis f. sp. hordei).</title>
        <authorList>
            <person name="Xia C."/>
            <person name="Wang M."/>
            <person name="Yin C."/>
            <person name="Cornejo O.E."/>
            <person name="Hulbert S.H."/>
            <person name="Chen X."/>
        </authorList>
    </citation>
    <scope>NUCLEOTIDE SEQUENCE [LARGE SCALE GENOMIC DNA]</scope>
    <source>
        <strain evidence="2">93-210</strain>
    </source>
</reference>
<sequence>MNASLKLIILSLKSYIYLSNRTRARNIKKKKILIGLIISLSTIQNIQQTYELLKTHQTTIKNNQVHDNDLRSILESSADTIEIIINLLDNLVLLLPIIIKNHKLLLSTTINLFNLIFNILKYAISSFVKAQLWTLGNRTKHDLTHTSQLIKRHKLALIHPPPSENDDDESTVVPTRKSIAKDDVNSLISENKNRKLVLKSCKKSLNKIRFNRIIYCIDGLVSAYDLLQLKFCSRVTRLLIEWITTLLEFMEPYSCSTALSFLSF</sequence>
<dbReference type="EMBL" id="CM045879">
    <property type="protein sequence ID" value="KAI7938605.1"/>
    <property type="molecule type" value="Genomic_DNA"/>
</dbReference>
<reference evidence="1 2" key="3">
    <citation type="journal article" date="2022" name="Microbiol. Spectr.">
        <title>Folding features and dynamics of 3D genome architecture in plant fungal pathogens.</title>
        <authorList>
            <person name="Xia C."/>
        </authorList>
    </citation>
    <scope>NUCLEOTIDE SEQUENCE [LARGE SCALE GENOMIC DNA]</scope>
    <source>
        <strain evidence="1 2">93-210</strain>
    </source>
</reference>
<name>A0ACC0DT68_9BASI</name>
<evidence type="ECO:0000313" key="2">
    <source>
        <dbReference type="Proteomes" id="UP001060170"/>
    </source>
</evidence>
<proteinExistence type="predicted"/>